<dbReference type="CDD" id="cd07377">
    <property type="entry name" value="WHTH_GntR"/>
    <property type="match status" value="1"/>
</dbReference>
<evidence type="ECO:0000256" key="1">
    <source>
        <dbReference type="ARBA" id="ARBA00023015"/>
    </source>
</evidence>
<name>A0ABU1USL9_9GAMM</name>
<reference evidence="5 6" key="1">
    <citation type="submission" date="2023-07" db="EMBL/GenBank/DDBJ databases">
        <title>Sorghum-associated microbial communities from plants grown in Nebraska, USA.</title>
        <authorList>
            <person name="Schachtman D."/>
        </authorList>
    </citation>
    <scope>NUCLEOTIDE SEQUENCE [LARGE SCALE GENOMIC DNA]</scope>
    <source>
        <strain evidence="5 6">BE190</strain>
    </source>
</reference>
<evidence type="ECO:0000313" key="6">
    <source>
        <dbReference type="Proteomes" id="UP001253595"/>
    </source>
</evidence>
<comment type="caution">
    <text evidence="5">The sequence shown here is derived from an EMBL/GenBank/DDBJ whole genome shotgun (WGS) entry which is preliminary data.</text>
</comment>
<evidence type="ECO:0000259" key="4">
    <source>
        <dbReference type="PROSITE" id="PS50949"/>
    </source>
</evidence>
<sequence>MFTLNPQSGIPIYRQLAEQVRRMVAGGQLKEGDELPSVRELAFEHAVNPMTISKAYSLLEVEGLLMRQRGKPMQIAPQDKQKNSEQERLHHLHPQLEQLVLAARQLEIPDKVLLASLRELLADK</sequence>
<dbReference type="SUPFAM" id="SSF46785">
    <property type="entry name" value="Winged helix' DNA-binding domain"/>
    <property type="match status" value="1"/>
</dbReference>
<dbReference type="PROSITE" id="PS50949">
    <property type="entry name" value="HTH_GNTR"/>
    <property type="match status" value="1"/>
</dbReference>
<evidence type="ECO:0000313" key="5">
    <source>
        <dbReference type="EMBL" id="MDR7088150.1"/>
    </source>
</evidence>
<keyword evidence="6" id="KW-1185">Reference proteome</keyword>
<dbReference type="Gene3D" id="1.10.10.10">
    <property type="entry name" value="Winged helix-like DNA-binding domain superfamily/Winged helix DNA-binding domain"/>
    <property type="match status" value="1"/>
</dbReference>
<dbReference type="InterPro" id="IPR000524">
    <property type="entry name" value="Tscrpt_reg_HTH_GntR"/>
</dbReference>
<dbReference type="InterPro" id="IPR036390">
    <property type="entry name" value="WH_DNA-bd_sf"/>
</dbReference>
<protein>
    <submittedName>
        <fullName evidence="5">GntR family transcriptional regulator</fullName>
    </submittedName>
</protein>
<dbReference type="Proteomes" id="UP001253595">
    <property type="component" value="Unassembled WGS sequence"/>
</dbReference>
<accession>A0ABU1USL9</accession>
<dbReference type="Pfam" id="PF00392">
    <property type="entry name" value="GntR"/>
    <property type="match status" value="1"/>
</dbReference>
<keyword evidence="1" id="KW-0805">Transcription regulation</keyword>
<organism evidence="5 6">
    <name type="scientific">Cellvibrio fibrivorans</name>
    <dbReference type="NCBI Taxonomy" id="126350"/>
    <lineage>
        <taxon>Bacteria</taxon>
        <taxon>Pseudomonadati</taxon>
        <taxon>Pseudomonadota</taxon>
        <taxon>Gammaproteobacteria</taxon>
        <taxon>Cellvibrionales</taxon>
        <taxon>Cellvibrionaceae</taxon>
        <taxon>Cellvibrio</taxon>
    </lineage>
</organism>
<dbReference type="PANTHER" id="PTHR38445:SF7">
    <property type="entry name" value="GNTR-FAMILY TRANSCRIPTIONAL REGULATOR"/>
    <property type="match status" value="1"/>
</dbReference>
<gene>
    <name evidence="5" type="ORF">J2X05_000153</name>
</gene>
<keyword evidence="3" id="KW-0804">Transcription</keyword>
<dbReference type="EMBL" id="JAVDVX010000001">
    <property type="protein sequence ID" value="MDR7088150.1"/>
    <property type="molecule type" value="Genomic_DNA"/>
</dbReference>
<dbReference type="PANTHER" id="PTHR38445">
    <property type="entry name" value="HTH-TYPE TRANSCRIPTIONAL REPRESSOR YTRA"/>
    <property type="match status" value="1"/>
</dbReference>
<evidence type="ECO:0000256" key="3">
    <source>
        <dbReference type="ARBA" id="ARBA00023163"/>
    </source>
</evidence>
<proteinExistence type="predicted"/>
<evidence type="ECO:0000256" key="2">
    <source>
        <dbReference type="ARBA" id="ARBA00023125"/>
    </source>
</evidence>
<feature type="domain" description="HTH gntR-type" evidence="4">
    <location>
        <begin position="10"/>
        <end position="78"/>
    </location>
</feature>
<dbReference type="RefSeq" id="WP_310067417.1">
    <property type="nucleotide sequence ID" value="NZ_JAVDVX010000001.1"/>
</dbReference>
<keyword evidence="2" id="KW-0238">DNA-binding</keyword>
<dbReference type="SMART" id="SM00345">
    <property type="entry name" value="HTH_GNTR"/>
    <property type="match status" value="1"/>
</dbReference>
<dbReference type="InterPro" id="IPR036388">
    <property type="entry name" value="WH-like_DNA-bd_sf"/>
</dbReference>